<keyword evidence="3" id="KW-1185">Reference proteome</keyword>
<protein>
    <recommendedName>
        <fullName evidence="4">3-methyladenine DNA glycosylase AlkD</fullName>
    </recommendedName>
</protein>
<organism evidence="2 3">
    <name type="scientific">Jannaschia pagri</name>
    <dbReference type="NCBI Taxonomy" id="2829797"/>
    <lineage>
        <taxon>Bacteria</taxon>
        <taxon>Pseudomonadati</taxon>
        <taxon>Pseudomonadota</taxon>
        <taxon>Alphaproteobacteria</taxon>
        <taxon>Rhodobacterales</taxon>
        <taxon>Roseobacteraceae</taxon>
        <taxon>Jannaschia</taxon>
    </lineage>
</organism>
<sequence>MTDGAKDGGEGPVPRAPWHISGTSKNALLEALRSHGDADRAARDQAANRTTRETWGLSADVLGDAAKAMRDGLTVDRRVLMADALWREGVVDTRVLAAKVLTQARIRPDGGAWSLLERWVFDVDCRVICDAVAAALSRRLVAEPGRLDVVAGWTEAASPWARRLAFEGTRPWAKLAHPKEADVAVRERVLAWAHGMSGDARPLIRQAIEGWLRDLAKRDPARVAEFRELAAE</sequence>
<dbReference type="CDD" id="cd06561">
    <property type="entry name" value="AlkD_like"/>
    <property type="match status" value="1"/>
</dbReference>
<comment type="caution">
    <text evidence="2">The sequence shown here is derived from an EMBL/GenBank/DDBJ whole genome shotgun (WGS) entry which is preliminary data.</text>
</comment>
<name>A0ABQ4NQP5_9RHOB</name>
<dbReference type="Proteomes" id="UP000786693">
    <property type="component" value="Unassembled WGS sequence"/>
</dbReference>
<evidence type="ECO:0000313" key="3">
    <source>
        <dbReference type="Proteomes" id="UP000786693"/>
    </source>
</evidence>
<evidence type="ECO:0000256" key="1">
    <source>
        <dbReference type="SAM" id="MobiDB-lite"/>
    </source>
</evidence>
<gene>
    <name evidence="2" type="ORF">JANAI62_33380</name>
</gene>
<dbReference type="Gene3D" id="1.25.10.90">
    <property type="match status" value="1"/>
</dbReference>
<dbReference type="EMBL" id="BPFH01000007">
    <property type="protein sequence ID" value="GIT96715.1"/>
    <property type="molecule type" value="Genomic_DNA"/>
</dbReference>
<dbReference type="InterPro" id="IPR014825">
    <property type="entry name" value="DNA_alkylation"/>
</dbReference>
<dbReference type="RefSeq" id="WP_220750210.1">
    <property type="nucleotide sequence ID" value="NZ_BPFH01000007.1"/>
</dbReference>
<evidence type="ECO:0000313" key="2">
    <source>
        <dbReference type="EMBL" id="GIT96715.1"/>
    </source>
</evidence>
<evidence type="ECO:0008006" key="4">
    <source>
        <dbReference type="Google" id="ProtNLM"/>
    </source>
</evidence>
<reference evidence="2 3" key="1">
    <citation type="submission" date="2021-05" db="EMBL/GenBank/DDBJ databases">
        <title>Bacteria Genome sequencing.</title>
        <authorList>
            <person name="Takabe Y."/>
            <person name="Nakajima Y."/>
            <person name="Suzuki S."/>
            <person name="Shiozaki T."/>
        </authorList>
    </citation>
    <scope>NUCLEOTIDE SEQUENCE [LARGE SCALE GENOMIC DNA]</scope>
    <source>
        <strain evidence="2 3">AI_62</strain>
    </source>
</reference>
<dbReference type="Pfam" id="PF08713">
    <property type="entry name" value="DNA_alkylation"/>
    <property type="match status" value="1"/>
</dbReference>
<accession>A0ABQ4NQP5</accession>
<dbReference type="InterPro" id="IPR016024">
    <property type="entry name" value="ARM-type_fold"/>
</dbReference>
<proteinExistence type="predicted"/>
<feature type="region of interest" description="Disordered" evidence="1">
    <location>
        <begin position="1"/>
        <end position="20"/>
    </location>
</feature>
<dbReference type="SUPFAM" id="SSF48371">
    <property type="entry name" value="ARM repeat"/>
    <property type="match status" value="1"/>
</dbReference>